<keyword evidence="2" id="KW-1185">Reference proteome</keyword>
<sequence>MNFCFNIWDDILILYRNSYSNYIKKLAQENSGSAQFPKAAMSQPCSLFASIPSERRYVVAEIRAPEWYSHPETYSQKAHRTRGHAAILLRQSRRTTAKDTFKNTTVPEPKGSSFLVPNPSMLVVD</sequence>
<reference evidence="1 2" key="1">
    <citation type="submission" date="2019-01" db="EMBL/GenBank/DDBJ databases">
        <authorList>
            <person name="Sayadi A."/>
        </authorList>
    </citation>
    <scope>NUCLEOTIDE SEQUENCE [LARGE SCALE GENOMIC DNA]</scope>
</reference>
<accession>A0A653DLH1</accession>
<dbReference type="OrthoDB" id="6675026at2759"/>
<evidence type="ECO:0000313" key="1">
    <source>
        <dbReference type="EMBL" id="VEN61043.1"/>
    </source>
</evidence>
<dbReference type="Proteomes" id="UP000410492">
    <property type="component" value="Unassembled WGS sequence"/>
</dbReference>
<organism evidence="1 2">
    <name type="scientific">Callosobruchus maculatus</name>
    <name type="common">Southern cowpea weevil</name>
    <name type="synonym">Pulse bruchid</name>
    <dbReference type="NCBI Taxonomy" id="64391"/>
    <lineage>
        <taxon>Eukaryota</taxon>
        <taxon>Metazoa</taxon>
        <taxon>Ecdysozoa</taxon>
        <taxon>Arthropoda</taxon>
        <taxon>Hexapoda</taxon>
        <taxon>Insecta</taxon>
        <taxon>Pterygota</taxon>
        <taxon>Neoptera</taxon>
        <taxon>Endopterygota</taxon>
        <taxon>Coleoptera</taxon>
        <taxon>Polyphaga</taxon>
        <taxon>Cucujiformia</taxon>
        <taxon>Chrysomeloidea</taxon>
        <taxon>Chrysomelidae</taxon>
        <taxon>Bruchinae</taxon>
        <taxon>Bruchini</taxon>
        <taxon>Callosobruchus</taxon>
    </lineage>
</organism>
<dbReference type="AlphaFoldDB" id="A0A653DLH1"/>
<evidence type="ECO:0000313" key="2">
    <source>
        <dbReference type="Proteomes" id="UP000410492"/>
    </source>
</evidence>
<dbReference type="EMBL" id="CAACVG010012913">
    <property type="protein sequence ID" value="VEN61043.1"/>
    <property type="molecule type" value="Genomic_DNA"/>
</dbReference>
<proteinExistence type="predicted"/>
<gene>
    <name evidence="1" type="ORF">CALMAC_LOCUS18558</name>
</gene>
<protein>
    <submittedName>
        <fullName evidence="1">Uncharacterized protein</fullName>
    </submittedName>
</protein>
<name>A0A653DLH1_CALMS</name>